<reference evidence="4 5" key="1">
    <citation type="submission" date="2024-01" db="EMBL/GenBank/DDBJ databases">
        <title>The diversity of rhizobia nodulating Mimosa spp. in eleven states of Brazil covering several biomes is determined by host plant, location, and edaphic factors.</title>
        <authorList>
            <person name="Rouws L."/>
            <person name="Barauna A."/>
            <person name="Beukes C."/>
            <person name="De Faria S.M."/>
            <person name="Gross E."/>
            <person name="Dos Reis Junior F.B."/>
            <person name="Simon M."/>
            <person name="Maluk M."/>
            <person name="Odee D.W."/>
            <person name="Kenicer G."/>
            <person name="Young J.P.W."/>
            <person name="Reis V.M."/>
            <person name="Zilli J."/>
            <person name="James E.K."/>
        </authorList>
    </citation>
    <scope>NUCLEOTIDE SEQUENCE [LARGE SCALE GENOMIC DNA]</scope>
    <source>
        <strain evidence="4 5">JHI1651</strain>
    </source>
</reference>
<protein>
    <submittedName>
        <fullName evidence="4">Lytic transglycosylase domain-containing protein</fullName>
        <ecNumber evidence="4">4.2.2.n1</ecNumber>
    </submittedName>
</protein>
<evidence type="ECO:0000313" key="4">
    <source>
        <dbReference type="EMBL" id="MEO1753482.1"/>
    </source>
</evidence>
<dbReference type="EC" id="4.2.2.n1" evidence="4"/>
<dbReference type="RefSeq" id="WP_176956898.1">
    <property type="nucleotide sequence ID" value="NZ_CP015958.1"/>
</dbReference>
<comment type="caution">
    <text evidence="4">The sequence shown here is derived from an EMBL/GenBank/DDBJ whole genome shotgun (WGS) entry which is preliminary data.</text>
</comment>
<dbReference type="CDD" id="cd00254">
    <property type="entry name" value="LT-like"/>
    <property type="match status" value="1"/>
</dbReference>
<evidence type="ECO:0000259" key="3">
    <source>
        <dbReference type="Pfam" id="PF01464"/>
    </source>
</evidence>
<dbReference type="Pfam" id="PF01464">
    <property type="entry name" value="SLT"/>
    <property type="match status" value="1"/>
</dbReference>
<keyword evidence="4" id="KW-0456">Lyase</keyword>
<sequence>MKTKTTLMRFLLCTAATTLCGEAASADIYRSEGPDGTVRFASEKLDASYRLYLRDDSPSGSPASSKWNASARSGGQKKDWYAAFIEKLSSKHGVDPVLVKAIIDVESNGSSTAVSTKGASGAMQLMPATAAMYGVTDPTDPAQNIDAGIRHLKRLLALYDGNVALSLAAYNAGEGAVARHAARIPPYRETMLYVPAVLARMQATRNQSTR</sequence>
<dbReference type="EMBL" id="JAYLVJ010000005">
    <property type="protein sequence ID" value="MEO1753482.1"/>
    <property type="molecule type" value="Genomic_DNA"/>
</dbReference>
<dbReference type="PANTHER" id="PTHR37423">
    <property type="entry name" value="SOLUBLE LYTIC MUREIN TRANSGLYCOSYLASE-RELATED"/>
    <property type="match status" value="1"/>
</dbReference>
<accession>A0ABV0DRB3</accession>
<dbReference type="InterPro" id="IPR023346">
    <property type="entry name" value="Lysozyme-like_dom_sf"/>
</dbReference>
<feature type="chain" id="PRO_5046435311" evidence="2">
    <location>
        <begin position="27"/>
        <end position="210"/>
    </location>
</feature>
<feature type="domain" description="Transglycosylase SLT" evidence="3">
    <location>
        <begin position="85"/>
        <end position="181"/>
    </location>
</feature>
<gene>
    <name evidence="4" type="ORF">VOI32_06045</name>
</gene>
<dbReference type="Proteomes" id="UP001462961">
    <property type="component" value="Unassembled WGS sequence"/>
</dbReference>
<dbReference type="Gene3D" id="1.10.530.10">
    <property type="match status" value="1"/>
</dbReference>
<name>A0ABV0DRB3_9BURK</name>
<dbReference type="PANTHER" id="PTHR37423:SF2">
    <property type="entry name" value="MEMBRANE-BOUND LYTIC MUREIN TRANSGLYCOSYLASE C"/>
    <property type="match status" value="1"/>
</dbReference>
<proteinExistence type="inferred from homology"/>
<dbReference type="SUPFAM" id="SSF53955">
    <property type="entry name" value="Lysozyme-like"/>
    <property type="match status" value="1"/>
</dbReference>
<dbReference type="InterPro" id="IPR008258">
    <property type="entry name" value="Transglycosylase_SLT_dom_1"/>
</dbReference>
<dbReference type="GO" id="GO:0016829">
    <property type="term" value="F:lyase activity"/>
    <property type="evidence" value="ECO:0007669"/>
    <property type="project" value="UniProtKB-KW"/>
</dbReference>
<evidence type="ECO:0000313" key="5">
    <source>
        <dbReference type="Proteomes" id="UP001462961"/>
    </source>
</evidence>
<evidence type="ECO:0000256" key="2">
    <source>
        <dbReference type="SAM" id="SignalP"/>
    </source>
</evidence>
<keyword evidence="5" id="KW-1185">Reference proteome</keyword>
<comment type="similarity">
    <text evidence="1">Belongs to the transglycosylase Slt family.</text>
</comment>
<evidence type="ECO:0000256" key="1">
    <source>
        <dbReference type="ARBA" id="ARBA00007734"/>
    </source>
</evidence>
<organism evidence="4 5">
    <name type="scientific">Paraburkholderia caribensis</name>
    <dbReference type="NCBI Taxonomy" id="75105"/>
    <lineage>
        <taxon>Bacteria</taxon>
        <taxon>Pseudomonadati</taxon>
        <taxon>Pseudomonadota</taxon>
        <taxon>Betaproteobacteria</taxon>
        <taxon>Burkholderiales</taxon>
        <taxon>Burkholderiaceae</taxon>
        <taxon>Paraburkholderia</taxon>
    </lineage>
</organism>
<keyword evidence="2" id="KW-0732">Signal</keyword>
<feature type="signal peptide" evidence="2">
    <location>
        <begin position="1"/>
        <end position="26"/>
    </location>
</feature>